<name>D8S1J8_SELML</name>
<dbReference type="SUPFAM" id="SSF81383">
    <property type="entry name" value="F-box domain"/>
    <property type="match status" value="1"/>
</dbReference>
<gene>
    <name evidence="2" type="ORF">SELMODRAFT_443448</name>
</gene>
<dbReference type="PROSITE" id="PS50181">
    <property type="entry name" value="FBOX"/>
    <property type="match status" value="1"/>
</dbReference>
<dbReference type="Proteomes" id="UP000001514">
    <property type="component" value="Unassembled WGS sequence"/>
</dbReference>
<dbReference type="AlphaFoldDB" id="D8S1J8"/>
<evidence type="ECO:0000313" key="3">
    <source>
        <dbReference type="Proteomes" id="UP000001514"/>
    </source>
</evidence>
<evidence type="ECO:0000259" key="1">
    <source>
        <dbReference type="PROSITE" id="PS50181"/>
    </source>
</evidence>
<dbReference type="KEGG" id="smo:SELMODRAFT_443448"/>
<feature type="domain" description="F-box" evidence="1">
    <location>
        <begin position="34"/>
        <end position="83"/>
    </location>
</feature>
<reference evidence="2 3" key="1">
    <citation type="journal article" date="2011" name="Science">
        <title>The Selaginella genome identifies genetic changes associated with the evolution of vascular plants.</title>
        <authorList>
            <person name="Banks J.A."/>
            <person name="Nishiyama T."/>
            <person name="Hasebe M."/>
            <person name="Bowman J.L."/>
            <person name="Gribskov M."/>
            <person name="dePamphilis C."/>
            <person name="Albert V.A."/>
            <person name="Aono N."/>
            <person name="Aoyama T."/>
            <person name="Ambrose B.A."/>
            <person name="Ashton N.W."/>
            <person name="Axtell M.J."/>
            <person name="Barker E."/>
            <person name="Barker M.S."/>
            <person name="Bennetzen J.L."/>
            <person name="Bonawitz N.D."/>
            <person name="Chapple C."/>
            <person name="Cheng C."/>
            <person name="Correa L.G."/>
            <person name="Dacre M."/>
            <person name="DeBarry J."/>
            <person name="Dreyer I."/>
            <person name="Elias M."/>
            <person name="Engstrom E.M."/>
            <person name="Estelle M."/>
            <person name="Feng L."/>
            <person name="Finet C."/>
            <person name="Floyd S.K."/>
            <person name="Frommer W.B."/>
            <person name="Fujita T."/>
            <person name="Gramzow L."/>
            <person name="Gutensohn M."/>
            <person name="Harholt J."/>
            <person name="Hattori M."/>
            <person name="Heyl A."/>
            <person name="Hirai T."/>
            <person name="Hiwatashi Y."/>
            <person name="Ishikawa M."/>
            <person name="Iwata M."/>
            <person name="Karol K.G."/>
            <person name="Koehler B."/>
            <person name="Kolukisaoglu U."/>
            <person name="Kubo M."/>
            <person name="Kurata T."/>
            <person name="Lalonde S."/>
            <person name="Li K."/>
            <person name="Li Y."/>
            <person name="Litt A."/>
            <person name="Lyons E."/>
            <person name="Manning G."/>
            <person name="Maruyama T."/>
            <person name="Michael T.P."/>
            <person name="Mikami K."/>
            <person name="Miyazaki S."/>
            <person name="Morinaga S."/>
            <person name="Murata T."/>
            <person name="Mueller-Roeber B."/>
            <person name="Nelson D.R."/>
            <person name="Obara M."/>
            <person name="Oguri Y."/>
            <person name="Olmstead R.G."/>
            <person name="Onodera N."/>
            <person name="Petersen B.L."/>
            <person name="Pils B."/>
            <person name="Prigge M."/>
            <person name="Rensing S.A."/>
            <person name="Riano-Pachon D.M."/>
            <person name="Roberts A.W."/>
            <person name="Sato Y."/>
            <person name="Scheller H.V."/>
            <person name="Schulz B."/>
            <person name="Schulz C."/>
            <person name="Shakirov E.V."/>
            <person name="Shibagaki N."/>
            <person name="Shinohara N."/>
            <person name="Shippen D.E."/>
            <person name="Soerensen I."/>
            <person name="Sotooka R."/>
            <person name="Sugimoto N."/>
            <person name="Sugita M."/>
            <person name="Sumikawa N."/>
            <person name="Tanurdzic M."/>
            <person name="Theissen G."/>
            <person name="Ulvskov P."/>
            <person name="Wakazuki S."/>
            <person name="Weng J.K."/>
            <person name="Willats W.W."/>
            <person name="Wipf D."/>
            <person name="Wolf P.G."/>
            <person name="Yang L."/>
            <person name="Zimmer A.D."/>
            <person name="Zhu Q."/>
            <person name="Mitros T."/>
            <person name="Hellsten U."/>
            <person name="Loque D."/>
            <person name="Otillar R."/>
            <person name="Salamov A."/>
            <person name="Schmutz J."/>
            <person name="Shapiro H."/>
            <person name="Lindquist E."/>
            <person name="Lucas S."/>
            <person name="Rokhsar D."/>
            <person name="Grigoriev I.V."/>
        </authorList>
    </citation>
    <scope>NUCLEOTIDE SEQUENCE [LARGE SCALE GENOMIC DNA]</scope>
</reference>
<dbReference type="Pfam" id="PF12937">
    <property type="entry name" value="F-box-like"/>
    <property type="match status" value="1"/>
</dbReference>
<dbReference type="CDD" id="cd09917">
    <property type="entry name" value="F-box_SF"/>
    <property type="match status" value="1"/>
</dbReference>
<dbReference type="Gene3D" id="1.20.1280.50">
    <property type="match status" value="1"/>
</dbReference>
<dbReference type="InterPro" id="IPR001810">
    <property type="entry name" value="F-box_dom"/>
</dbReference>
<dbReference type="InterPro" id="IPR036047">
    <property type="entry name" value="F-box-like_dom_sf"/>
</dbReference>
<dbReference type="HOGENOM" id="CLU_055039_0_0_1"/>
<keyword evidence="3" id="KW-1185">Reference proteome</keyword>
<dbReference type="GO" id="GO:0031146">
    <property type="term" value="P:SCF-dependent proteasomal ubiquitin-dependent protein catabolic process"/>
    <property type="evidence" value="ECO:0000318"/>
    <property type="project" value="GO_Central"/>
</dbReference>
<dbReference type="PANTHER" id="PTHR31672:SF2">
    <property type="entry name" value="F-BOX DOMAIN-CONTAINING PROTEIN"/>
    <property type="match status" value="1"/>
</dbReference>
<dbReference type="GO" id="GO:0004842">
    <property type="term" value="F:ubiquitin-protein transferase activity"/>
    <property type="evidence" value="ECO:0000318"/>
    <property type="project" value="GO_Central"/>
</dbReference>
<dbReference type="InParanoid" id="D8S1J8"/>
<dbReference type="Gramene" id="EFJ21716">
    <property type="protein sequence ID" value="EFJ21716"/>
    <property type="gene ID" value="SELMODRAFT_443448"/>
</dbReference>
<evidence type="ECO:0000313" key="2">
    <source>
        <dbReference type="EMBL" id="EFJ21716.1"/>
    </source>
</evidence>
<dbReference type="PANTHER" id="PTHR31672">
    <property type="entry name" value="BNACNNG10540D PROTEIN"/>
    <property type="match status" value="1"/>
</dbReference>
<organism evidence="3">
    <name type="scientific">Selaginella moellendorffii</name>
    <name type="common">Spikemoss</name>
    <dbReference type="NCBI Taxonomy" id="88036"/>
    <lineage>
        <taxon>Eukaryota</taxon>
        <taxon>Viridiplantae</taxon>
        <taxon>Streptophyta</taxon>
        <taxon>Embryophyta</taxon>
        <taxon>Tracheophyta</taxon>
        <taxon>Lycopodiopsida</taxon>
        <taxon>Selaginellales</taxon>
        <taxon>Selaginellaceae</taxon>
        <taxon>Selaginella</taxon>
    </lineage>
</organism>
<protein>
    <recommendedName>
        <fullName evidence="1">F-box domain-containing protein</fullName>
    </recommendedName>
</protein>
<proteinExistence type="predicted"/>
<accession>D8S1J8</accession>
<dbReference type="InterPro" id="IPR050796">
    <property type="entry name" value="SCF_F-box_component"/>
</dbReference>
<dbReference type="EMBL" id="GL377598">
    <property type="protein sequence ID" value="EFJ21716.1"/>
    <property type="molecule type" value="Genomic_DNA"/>
</dbReference>
<sequence length="457" mass="51945">MATIYVPQKRQKRHWDGMITNGKVRGRITGTLDHRIWSQLPLEIQLHILNFLPVPALCRGKSVCKAWKSAIQGTRAQGQWYIMDGYCSVGLCDGNSRSLSWKMIKIFKPLEERTEHICVSSAGFVLAYFILDRLQTIVVFNPLNLRSLVKLPRPPGSNFILFVAIQSSVGSDHRPWFSVVCLRGIKPTMTGARHLVLQVYDSRVHKWVSSCRVFTSRDEIAQVSFHDATNCMLLREDKLYFITITKNNTRSLKCVNVWDSHGKVATLATWTSLPMGLHQETYDAPCRYNNTSLVYCAGKLVLANLIPDSVDAQTQVGFVYLDEASRQWQPLATMPRENMPAELRKVGLQAGNMREWSLIVAGGETEITLFITHLTFGWGCIYNKETGIWRPACGLRFQFYCEDIQHNSSPNSQRNIIYQTTPDYQPAGVVAIERIALREICRMPMKLYSICHGQGDH</sequence>
<dbReference type="eggNOG" id="ENOG502T2GV">
    <property type="taxonomic scope" value="Eukaryota"/>
</dbReference>